<keyword evidence="1" id="KW-0732">Signal</keyword>
<dbReference type="InParanoid" id="D8UFQ9"/>
<dbReference type="GeneID" id="9626978"/>
<reference evidence="2 3" key="1">
    <citation type="journal article" date="2010" name="Science">
        <title>Genomic analysis of organismal complexity in the multicellular green alga Volvox carteri.</title>
        <authorList>
            <person name="Prochnik S.E."/>
            <person name="Umen J."/>
            <person name="Nedelcu A.M."/>
            <person name="Hallmann A."/>
            <person name="Miller S.M."/>
            <person name="Nishii I."/>
            <person name="Ferris P."/>
            <person name="Kuo A."/>
            <person name="Mitros T."/>
            <person name="Fritz-Laylin L.K."/>
            <person name="Hellsten U."/>
            <person name="Chapman J."/>
            <person name="Simakov O."/>
            <person name="Rensing S.A."/>
            <person name="Terry A."/>
            <person name="Pangilinan J."/>
            <person name="Kapitonov V."/>
            <person name="Jurka J."/>
            <person name="Salamov A."/>
            <person name="Shapiro H."/>
            <person name="Schmutz J."/>
            <person name="Grimwood J."/>
            <person name="Lindquist E."/>
            <person name="Lucas S."/>
            <person name="Grigoriev I.V."/>
            <person name="Schmitt R."/>
            <person name="Kirk D."/>
            <person name="Rokhsar D.S."/>
        </authorList>
    </citation>
    <scope>NUCLEOTIDE SEQUENCE [LARGE SCALE GENOMIC DNA]</scope>
    <source>
        <strain evidence="3">f. Nagariensis / Eve</strain>
    </source>
</reference>
<gene>
    <name evidence="2" type="ORF">VOLCADRAFT_98582</name>
</gene>
<accession>D8UFQ9</accession>
<dbReference type="RefSeq" id="XP_002957487.1">
    <property type="nucleotide sequence ID" value="XM_002957441.1"/>
</dbReference>
<evidence type="ECO:0008006" key="4">
    <source>
        <dbReference type="Google" id="ProtNLM"/>
    </source>
</evidence>
<dbReference type="AlphaFoldDB" id="D8UFQ9"/>
<keyword evidence="3" id="KW-1185">Reference proteome</keyword>
<protein>
    <recommendedName>
        <fullName evidence="4">Glycosyltransferase family 92 protein</fullName>
    </recommendedName>
</protein>
<organism evidence="3">
    <name type="scientific">Volvox carteri f. nagariensis</name>
    <dbReference type="NCBI Taxonomy" id="3068"/>
    <lineage>
        <taxon>Eukaryota</taxon>
        <taxon>Viridiplantae</taxon>
        <taxon>Chlorophyta</taxon>
        <taxon>core chlorophytes</taxon>
        <taxon>Chlorophyceae</taxon>
        <taxon>CS clade</taxon>
        <taxon>Chlamydomonadales</taxon>
        <taxon>Volvocaceae</taxon>
        <taxon>Volvox</taxon>
    </lineage>
</organism>
<name>D8UFQ9_VOLCA</name>
<feature type="signal peptide" evidence="1">
    <location>
        <begin position="1"/>
        <end position="18"/>
    </location>
</feature>
<feature type="chain" id="PRO_5003124485" description="Glycosyltransferase family 92 protein" evidence="1">
    <location>
        <begin position="19"/>
        <end position="567"/>
    </location>
</feature>
<proteinExistence type="predicted"/>
<dbReference type="Proteomes" id="UP000001058">
    <property type="component" value="Unassembled WGS sequence"/>
</dbReference>
<dbReference type="OrthoDB" id="531635at2759"/>
<evidence type="ECO:0000256" key="1">
    <source>
        <dbReference type="SAM" id="SignalP"/>
    </source>
</evidence>
<sequence length="567" mass="64063">MKAISLFLLLFLTEIPYGTIVEARFTHLNPEPFNLGVRVLRPVYAIVPVTRDGVRNVTVVMTIWLKRVGAANGVYDMPHQSQAEHFRTRSLMQTRRGYGYVWDNVHSRGFPRNWVLPKMWGCLCCGMHAEADLKGTPPDAWKDAIRMTVWVDNPVNLFQRTNGHLLLPTEHDKWSPTFHLETTHPGPLLPVVMETGDYHYRRVWGVGQRPYSFRVNLTAGTGDCFKIVEASYPMHKNTFCLPPAAFDSVCSTLAPAHIYTNEEPALYTVVGPIRHPESSRDWSGYYSKVSGMVVNYVTYHVAMGSSGLLLYADEMMRKHFGANQELLGLMEKGYLRLIDWDLPERAHNDTDGVGRPLGYNYDQGLVSNHILLALSSCGANLLVLIGDLDEFIYFPKPGRRWPKPWMRCMGGGEGSPLEPITVHRIHRFNAATTKFNPSYEPTLWTIPGTLNARINSNGTIETVPKGAVPHPLVQYDVLGTQPLPINQVKQASLPAAWIVLFWVHEGVPLYGKANMVNFKCVSILHIPNEFRGRYSAVDDKSLGSGMRYFRHWMFLTPNSTNASLWEP</sequence>
<evidence type="ECO:0000313" key="3">
    <source>
        <dbReference type="Proteomes" id="UP000001058"/>
    </source>
</evidence>
<evidence type="ECO:0000313" key="2">
    <source>
        <dbReference type="EMBL" id="EFJ41381.1"/>
    </source>
</evidence>
<dbReference type="EMBL" id="GL378395">
    <property type="protein sequence ID" value="EFJ41381.1"/>
    <property type="molecule type" value="Genomic_DNA"/>
</dbReference>
<dbReference type="KEGG" id="vcn:VOLCADRAFT_98582"/>